<dbReference type="Gene3D" id="3.40.109.10">
    <property type="entry name" value="NADH Oxidase"/>
    <property type="match status" value="1"/>
</dbReference>
<protein>
    <submittedName>
        <fullName evidence="2">Nitroreductase family protein</fullName>
    </submittedName>
</protein>
<dbReference type="NCBIfam" id="NF047509">
    <property type="entry name" value="Rv3131_FMN_oxido"/>
    <property type="match status" value="1"/>
</dbReference>
<keyword evidence="3" id="KW-1185">Reference proteome</keyword>
<dbReference type="RefSeq" id="WP_345064868.1">
    <property type="nucleotide sequence ID" value="NZ_BAABEX010000024.1"/>
</dbReference>
<evidence type="ECO:0000313" key="2">
    <source>
        <dbReference type="EMBL" id="GAA4426392.1"/>
    </source>
</evidence>
<dbReference type="InterPro" id="IPR000415">
    <property type="entry name" value="Nitroreductase-like"/>
</dbReference>
<dbReference type="SUPFAM" id="SSF55469">
    <property type="entry name" value="FMN-dependent nitroreductase-like"/>
    <property type="match status" value="2"/>
</dbReference>
<evidence type="ECO:0000256" key="1">
    <source>
        <dbReference type="SAM" id="SignalP"/>
    </source>
</evidence>
<evidence type="ECO:0000313" key="3">
    <source>
        <dbReference type="Proteomes" id="UP001501788"/>
    </source>
</evidence>
<comment type="caution">
    <text evidence="2">The sequence shown here is derived from an EMBL/GenBank/DDBJ whole genome shotgun (WGS) entry which is preliminary data.</text>
</comment>
<reference evidence="3" key="1">
    <citation type="journal article" date="2019" name="Int. J. Syst. Evol. Microbiol.">
        <title>The Global Catalogue of Microorganisms (GCM) 10K type strain sequencing project: providing services to taxonomists for standard genome sequencing and annotation.</title>
        <authorList>
            <consortium name="The Broad Institute Genomics Platform"/>
            <consortium name="The Broad Institute Genome Sequencing Center for Infectious Disease"/>
            <person name="Wu L."/>
            <person name="Ma J."/>
        </authorList>
    </citation>
    <scope>NUCLEOTIDE SEQUENCE [LARGE SCALE GENOMIC DNA]</scope>
    <source>
        <strain evidence="3">JCM 31890</strain>
    </source>
</reference>
<dbReference type="EMBL" id="BAABEX010000024">
    <property type="protein sequence ID" value="GAA4426392.1"/>
    <property type="molecule type" value="Genomic_DNA"/>
</dbReference>
<proteinExistence type="predicted"/>
<organism evidence="2 3">
    <name type="scientific">Acidovorax lacteus</name>
    <dbReference type="NCBI Taxonomy" id="1924988"/>
    <lineage>
        <taxon>Bacteria</taxon>
        <taxon>Pseudomonadati</taxon>
        <taxon>Pseudomonadota</taxon>
        <taxon>Betaproteobacteria</taxon>
        <taxon>Burkholderiales</taxon>
        <taxon>Comamonadaceae</taxon>
        <taxon>Acidovorax</taxon>
    </lineage>
</organism>
<gene>
    <name evidence="2" type="ORF">GCM10023090_22360</name>
</gene>
<dbReference type="Proteomes" id="UP001501788">
    <property type="component" value="Unassembled WGS sequence"/>
</dbReference>
<feature type="chain" id="PRO_5046534911" evidence="1">
    <location>
        <begin position="25"/>
        <end position="392"/>
    </location>
</feature>
<keyword evidence="1" id="KW-0732">Signal</keyword>
<sequence length="392" mass="42448">MQRRAFIRLVGGGTVAAVALPPLAACSSSPHYPAAAIEAWQGPAKDLEPRRRAVAYAITAPNAHNRQPWRVDLRTPGQIVLHVDRERLLPHTDPLGRQILLSQGTFLEVLVMALAEQGLAGRVELWPQGPQPAALADWDDRPVARITVVPGGTPDPLFAQVLRRRTPKSAYDMQRPVDAALLPPLIASVAPVAGMAAGATVDASRLPALRTLCMDAARVEVRTPRTFLESLHLLRIGPDEILQHRDGISINTPMLRALNTLGLVDRQNMPAEGSTADRSALQRFEDHSRTAMGFVWIHGPNTRADQVRAGQAYLRLQLQATAQGLAVHPMSQALQEFAEMAPHFEAAHRLLLGTGAPRSAADPTLQMFCRIGYPAEAAPATPRRPVAALLQA</sequence>
<name>A0ABP8LB83_9BURK</name>
<feature type="signal peptide" evidence="1">
    <location>
        <begin position="1"/>
        <end position="24"/>
    </location>
</feature>
<accession>A0ABP8LB83</accession>